<evidence type="ECO:0000256" key="8">
    <source>
        <dbReference type="PROSITE-ProRule" id="PRU00278"/>
    </source>
</evidence>
<keyword evidence="8 11" id="KW-0413">Isomerase</keyword>
<dbReference type="InterPro" id="IPR027304">
    <property type="entry name" value="Trigger_fact/SurA_dom_sf"/>
</dbReference>
<evidence type="ECO:0000256" key="6">
    <source>
        <dbReference type="ARBA" id="ARBA00030642"/>
    </source>
</evidence>
<evidence type="ECO:0000256" key="3">
    <source>
        <dbReference type="ARBA" id="ARBA00013194"/>
    </source>
</evidence>
<comment type="catalytic activity">
    <reaction evidence="1">
        <text>[protein]-peptidylproline (omega=180) = [protein]-peptidylproline (omega=0)</text>
        <dbReference type="Rhea" id="RHEA:16237"/>
        <dbReference type="Rhea" id="RHEA-COMP:10747"/>
        <dbReference type="Rhea" id="RHEA-COMP:10748"/>
        <dbReference type="ChEBI" id="CHEBI:83833"/>
        <dbReference type="ChEBI" id="CHEBI:83834"/>
        <dbReference type="EC" id="5.2.1.8"/>
    </reaction>
</comment>
<dbReference type="EMBL" id="FTOM01000002">
    <property type="protein sequence ID" value="SIS63940.1"/>
    <property type="molecule type" value="Genomic_DNA"/>
</dbReference>
<dbReference type="EC" id="5.2.1.8" evidence="3"/>
<dbReference type="InterPro" id="IPR000297">
    <property type="entry name" value="PPIase_PpiC"/>
</dbReference>
<sequence>MPKTAILASALAAMTALGAPAMAETAHANAETVLATVNGQKITLGHLAALRLSLPAEYRSLPDDVLFNGMLEQLIQQTALAQLAEKNVSVRDQAMLEVDRRAYLAGRILDRTAERAVTDEDLRAEYEARYSSAEPEREYNASHILVETREQAEKIKSDLDGGADFADLARRLSIGPSGPNGGDLGWFSLGVMVKPFGDAIAAMKPDQVSDPVKTEYGWHVIKLNDTRLTSAPAIEDVREDIENDLRARAVETRVEEVLNESDIQRMADGIDPAVVRDESIFKE</sequence>
<dbReference type="PANTHER" id="PTHR47245:SF2">
    <property type="entry name" value="PEPTIDYL-PROLYL CIS-TRANS ISOMERASE HP_0175-RELATED"/>
    <property type="match status" value="1"/>
</dbReference>
<evidence type="ECO:0000313" key="11">
    <source>
        <dbReference type="EMBL" id="SIS63940.1"/>
    </source>
</evidence>
<dbReference type="STRING" id="407234.SAMN05421795_10261"/>
<dbReference type="InterPro" id="IPR023058">
    <property type="entry name" value="PPIase_PpiC_CS"/>
</dbReference>
<feature type="chain" id="PRO_5012613878" description="Parvulin-like PPIase" evidence="9">
    <location>
        <begin position="24"/>
        <end position="283"/>
    </location>
</feature>
<dbReference type="SUPFAM" id="SSF109998">
    <property type="entry name" value="Triger factor/SurA peptide-binding domain-like"/>
    <property type="match status" value="1"/>
</dbReference>
<dbReference type="InterPro" id="IPR050245">
    <property type="entry name" value="PrsA_foldase"/>
</dbReference>
<evidence type="ECO:0000256" key="4">
    <source>
        <dbReference type="ARBA" id="ARBA00018370"/>
    </source>
</evidence>
<dbReference type="PROSITE" id="PS01096">
    <property type="entry name" value="PPIC_PPIASE_1"/>
    <property type="match status" value="1"/>
</dbReference>
<evidence type="ECO:0000256" key="7">
    <source>
        <dbReference type="ARBA" id="ARBA00031484"/>
    </source>
</evidence>
<name>A0A1N7KR83_9RHOB</name>
<dbReference type="Gene3D" id="3.10.50.40">
    <property type="match status" value="1"/>
</dbReference>
<evidence type="ECO:0000256" key="5">
    <source>
        <dbReference type="ARBA" id="ARBA00023110"/>
    </source>
</evidence>
<evidence type="ECO:0000256" key="1">
    <source>
        <dbReference type="ARBA" id="ARBA00000971"/>
    </source>
</evidence>
<dbReference type="OrthoDB" id="14196at2"/>
<dbReference type="RefSeq" id="WP_076363780.1">
    <property type="nucleotide sequence ID" value="NZ_FTOM01000002.1"/>
</dbReference>
<dbReference type="InterPro" id="IPR046357">
    <property type="entry name" value="PPIase_dom_sf"/>
</dbReference>
<dbReference type="Pfam" id="PF00639">
    <property type="entry name" value="Rotamase"/>
    <property type="match status" value="1"/>
</dbReference>
<organism evidence="11 12">
    <name type="scientific">Phaeovulum vinaykumarii</name>
    <dbReference type="NCBI Taxonomy" id="407234"/>
    <lineage>
        <taxon>Bacteria</taxon>
        <taxon>Pseudomonadati</taxon>
        <taxon>Pseudomonadota</taxon>
        <taxon>Alphaproteobacteria</taxon>
        <taxon>Rhodobacterales</taxon>
        <taxon>Paracoccaceae</taxon>
        <taxon>Phaeovulum</taxon>
    </lineage>
</organism>
<dbReference type="GO" id="GO:0003755">
    <property type="term" value="F:peptidyl-prolyl cis-trans isomerase activity"/>
    <property type="evidence" value="ECO:0007669"/>
    <property type="project" value="UniProtKB-KW"/>
</dbReference>
<dbReference type="AlphaFoldDB" id="A0A1N7KR83"/>
<keyword evidence="12" id="KW-1185">Reference proteome</keyword>
<dbReference type="PROSITE" id="PS50198">
    <property type="entry name" value="PPIC_PPIASE_2"/>
    <property type="match status" value="1"/>
</dbReference>
<protein>
    <recommendedName>
        <fullName evidence="4">Parvulin-like PPIase</fullName>
        <ecNumber evidence="3">5.2.1.8</ecNumber>
    </recommendedName>
    <alternativeName>
        <fullName evidence="6">Peptidyl-prolyl cis-trans isomerase plp</fullName>
    </alternativeName>
    <alternativeName>
        <fullName evidence="7">Rotamase plp</fullName>
    </alternativeName>
</protein>
<feature type="signal peptide" evidence="9">
    <location>
        <begin position="1"/>
        <end position="23"/>
    </location>
</feature>
<keyword evidence="9" id="KW-0732">Signal</keyword>
<comment type="similarity">
    <text evidence="2">Belongs to the PpiC/parvulin rotamase family.</text>
</comment>
<evidence type="ECO:0000256" key="9">
    <source>
        <dbReference type="SAM" id="SignalP"/>
    </source>
</evidence>
<dbReference type="PANTHER" id="PTHR47245">
    <property type="entry name" value="PEPTIDYLPROLYL ISOMERASE"/>
    <property type="match status" value="1"/>
</dbReference>
<accession>A0A1N7KR83</accession>
<evidence type="ECO:0000256" key="2">
    <source>
        <dbReference type="ARBA" id="ARBA00007656"/>
    </source>
</evidence>
<gene>
    <name evidence="11" type="ORF">SAMN05421795_10261</name>
</gene>
<proteinExistence type="inferred from homology"/>
<dbReference type="Proteomes" id="UP000186098">
    <property type="component" value="Unassembled WGS sequence"/>
</dbReference>
<keyword evidence="5 8" id="KW-0697">Rotamase</keyword>
<dbReference type="SUPFAM" id="SSF54534">
    <property type="entry name" value="FKBP-like"/>
    <property type="match status" value="1"/>
</dbReference>
<evidence type="ECO:0000313" key="12">
    <source>
        <dbReference type="Proteomes" id="UP000186098"/>
    </source>
</evidence>
<evidence type="ECO:0000259" key="10">
    <source>
        <dbReference type="PROSITE" id="PS50198"/>
    </source>
</evidence>
<reference evidence="12" key="1">
    <citation type="submission" date="2017-01" db="EMBL/GenBank/DDBJ databases">
        <authorList>
            <person name="Varghese N."/>
            <person name="Submissions S."/>
        </authorList>
    </citation>
    <scope>NUCLEOTIDE SEQUENCE [LARGE SCALE GENOMIC DNA]</scope>
    <source>
        <strain evidence="12">DSM 18714</strain>
    </source>
</reference>
<feature type="domain" description="PpiC" evidence="10">
    <location>
        <begin position="136"/>
        <end position="225"/>
    </location>
</feature>